<sequence length="366" mass="39784">MKIHTCRITNPNTKTSELQIRLNGRLNGDTLTNNLKNVMNNNLKIWITAALGAGCLCACEGETYDCAGQQPSTVPISIAPALAAQTRGTDITTDNFTTFGVMAYLSQSSDFNTTTSTPNFMYNQKVEKKGSAWEYTPQKYWPGNSGDKLSFFAYAPYNASGIKVPDNNATGYPRFTYTVSTKEADQTDLLAATPLMNRTYASTTGNSVTFNLKHALTKVIFNVQSEINIIVSALSVSAWTTSELTFTDSGFSWENYTGTQEFTASLTENSSGIRVTANAATPLELAAFFLLPDKTGATFSLTYQQDDENPVVMTGNAFPDTPTWEQSQRLTYLLKIKKDGVTVSSSGIGEWESDGEAVDVTGTTPP</sequence>
<dbReference type="InterPro" id="IPR025049">
    <property type="entry name" value="Mfa-like_1"/>
</dbReference>
<gene>
    <name evidence="1" type="ORF">DXB65_21970</name>
</gene>
<comment type="caution">
    <text evidence="1">The sequence shown here is derived from an EMBL/GenBank/DDBJ whole genome shotgun (WGS) entry which is preliminary data.</text>
</comment>
<dbReference type="Gene3D" id="2.60.40.2620">
    <property type="entry name" value="Fimbrillin-like"/>
    <property type="match status" value="1"/>
</dbReference>
<dbReference type="CDD" id="cd13120">
    <property type="entry name" value="BF2867_like_N"/>
    <property type="match status" value="1"/>
</dbReference>
<evidence type="ECO:0000313" key="1">
    <source>
        <dbReference type="EMBL" id="RGN30988.1"/>
    </source>
</evidence>
<proteinExistence type="predicted"/>
<protein>
    <submittedName>
        <fullName evidence="1">Fimbrillin family protein</fullName>
    </submittedName>
</protein>
<dbReference type="EMBL" id="QSUL01000023">
    <property type="protein sequence ID" value="RGN30988.1"/>
    <property type="molecule type" value="Genomic_DNA"/>
</dbReference>
<dbReference type="InterPro" id="IPR042278">
    <property type="entry name" value="Mfa-like_1_N"/>
</dbReference>
<dbReference type="CDD" id="cd13121">
    <property type="entry name" value="BF2867_like_C"/>
    <property type="match status" value="1"/>
</dbReference>
<accession>A0A3E5B085</accession>
<evidence type="ECO:0000313" key="2">
    <source>
        <dbReference type="Proteomes" id="UP000260983"/>
    </source>
</evidence>
<dbReference type="Pfam" id="PF13149">
    <property type="entry name" value="Mfa_like_1"/>
    <property type="match status" value="1"/>
</dbReference>
<reference evidence="1 2" key="1">
    <citation type="submission" date="2018-08" db="EMBL/GenBank/DDBJ databases">
        <title>A genome reference for cultivated species of the human gut microbiota.</title>
        <authorList>
            <person name="Zou Y."/>
            <person name="Xue W."/>
            <person name="Luo G."/>
        </authorList>
    </citation>
    <scope>NUCLEOTIDE SEQUENCE [LARGE SCALE GENOMIC DNA]</scope>
    <source>
        <strain evidence="1 2">OM05-15BH</strain>
    </source>
</reference>
<dbReference type="Proteomes" id="UP000260983">
    <property type="component" value="Unassembled WGS sequence"/>
</dbReference>
<organism evidence="1 2">
    <name type="scientific">Bacteroides oleiciplenus</name>
    <dbReference type="NCBI Taxonomy" id="626931"/>
    <lineage>
        <taxon>Bacteria</taxon>
        <taxon>Pseudomonadati</taxon>
        <taxon>Bacteroidota</taxon>
        <taxon>Bacteroidia</taxon>
        <taxon>Bacteroidales</taxon>
        <taxon>Bacteroidaceae</taxon>
        <taxon>Bacteroides</taxon>
    </lineage>
</organism>
<dbReference type="Gene3D" id="2.60.40.2630">
    <property type="match status" value="1"/>
</dbReference>
<name>A0A3E5B085_9BACE</name>
<dbReference type="AlphaFoldDB" id="A0A3E5B085"/>